<dbReference type="AlphaFoldDB" id="A0A8S1R432"/>
<dbReference type="Proteomes" id="UP000692954">
    <property type="component" value="Unassembled WGS sequence"/>
</dbReference>
<feature type="compositionally biased region" description="Low complexity" evidence="1">
    <location>
        <begin position="16"/>
        <end position="26"/>
    </location>
</feature>
<dbReference type="EMBL" id="CAJJDN010000139">
    <property type="protein sequence ID" value="CAD8122578.1"/>
    <property type="molecule type" value="Genomic_DNA"/>
</dbReference>
<feature type="region of interest" description="Disordered" evidence="1">
    <location>
        <begin position="1"/>
        <end position="45"/>
    </location>
</feature>
<reference evidence="2" key="1">
    <citation type="submission" date="2021-01" db="EMBL/GenBank/DDBJ databases">
        <authorList>
            <consortium name="Genoscope - CEA"/>
            <person name="William W."/>
        </authorList>
    </citation>
    <scope>NUCLEOTIDE SEQUENCE</scope>
</reference>
<feature type="compositionally biased region" description="Polar residues" evidence="1">
    <location>
        <begin position="1"/>
        <end position="15"/>
    </location>
</feature>
<gene>
    <name evidence="2" type="ORF">PSON_ATCC_30995.1.T1390090</name>
</gene>
<evidence type="ECO:0000313" key="3">
    <source>
        <dbReference type="Proteomes" id="UP000692954"/>
    </source>
</evidence>
<protein>
    <submittedName>
        <fullName evidence="2">Uncharacterized protein</fullName>
    </submittedName>
</protein>
<sequence length="78" mass="8909">MNNKQQNPQCQESIPQSKSNQQNQKSESLKLKQPQHDYSKGNRTCMATGKNGIDFYILAKIVQKEHSETIQAAIEDLF</sequence>
<name>A0A8S1R432_9CILI</name>
<organism evidence="2 3">
    <name type="scientific">Paramecium sonneborni</name>
    <dbReference type="NCBI Taxonomy" id="65129"/>
    <lineage>
        <taxon>Eukaryota</taxon>
        <taxon>Sar</taxon>
        <taxon>Alveolata</taxon>
        <taxon>Ciliophora</taxon>
        <taxon>Intramacronucleata</taxon>
        <taxon>Oligohymenophorea</taxon>
        <taxon>Peniculida</taxon>
        <taxon>Parameciidae</taxon>
        <taxon>Paramecium</taxon>
    </lineage>
</organism>
<evidence type="ECO:0000313" key="2">
    <source>
        <dbReference type="EMBL" id="CAD8122578.1"/>
    </source>
</evidence>
<proteinExistence type="predicted"/>
<comment type="caution">
    <text evidence="2">The sequence shown here is derived from an EMBL/GenBank/DDBJ whole genome shotgun (WGS) entry which is preliminary data.</text>
</comment>
<evidence type="ECO:0000256" key="1">
    <source>
        <dbReference type="SAM" id="MobiDB-lite"/>
    </source>
</evidence>
<dbReference type="OrthoDB" id="310067at2759"/>
<keyword evidence="3" id="KW-1185">Reference proteome</keyword>
<feature type="compositionally biased region" description="Basic and acidic residues" evidence="1">
    <location>
        <begin position="27"/>
        <end position="40"/>
    </location>
</feature>
<accession>A0A8S1R432</accession>